<organism evidence="1 2">
    <name type="scientific">Cucumis melo var. makuwa</name>
    <name type="common">Oriental melon</name>
    <dbReference type="NCBI Taxonomy" id="1194695"/>
    <lineage>
        <taxon>Eukaryota</taxon>
        <taxon>Viridiplantae</taxon>
        <taxon>Streptophyta</taxon>
        <taxon>Embryophyta</taxon>
        <taxon>Tracheophyta</taxon>
        <taxon>Spermatophyta</taxon>
        <taxon>Magnoliopsida</taxon>
        <taxon>eudicotyledons</taxon>
        <taxon>Gunneridae</taxon>
        <taxon>Pentapetalae</taxon>
        <taxon>rosids</taxon>
        <taxon>fabids</taxon>
        <taxon>Cucurbitales</taxon>
        <taxon>Cucurbitaceae</taxon>
        <taxon>Benincaseae</taxon>
        <taxon>Cucumis</taxon>
    </lineage>
</organism>
<dbReference type="EMBL" id="SSTD01007912">
    <property type="protein sequence ID" value="TYK18366.1"/>
    <property type="molecule type" value="Genomic_DNA"/>
</dbReference>
<dbReference type="Proteomes" id="UP000321947">
    <property type="component" value="Unassembled WGS sequence"/>
</dbReference>
<sequence>MPHGYQPPKFQQFDGKGNPKQHITHFVETYMLEQVIEKQLIQLPECKRPEQARKVDDPNYYKYDRIISHPVEKVLRVEGANSKVGF</sequence>
<gene>
    <name evidence="1" type="ORF">E5676_scaffold456G00870</name>
</gene>
<dbReference type="AlphaFoldDB" id="A0A5D3D499"/>
<accession>A0A5D3D499</accession>
<evidence type="ECO:0000313" key="2">
    <source>
        <dbReference type="Proteomes" id="UP000321947"/>
    </source>
</evidence>
<reference evidence="1 2" key="1">
    <citation type="submission" date="2019-08" db="EMBL/GenBank/DDBJ databases">
        <title>Draft genome sequences of two oriental melons (Cucumis melo L. var makuwa).</title>
        <authorList>
            <person name="Kwon S.-Y."/>
        </authorList>
    </citation>
    <scope>NUCLEOTIDE SEQUENCE [LARGE SCALE GENOMIC DNA]</scope>
    <source>
        <strain evidence="2">cv. Chang Bougi</strain>
        <tissue evidence="1">Leaf</tissue>
    </source>
</reference>
<proteinExistence type="predicted"/>
<dbReference type="PANTHER" id="PTHR33437">
    <property type="entry name" value="OS06G0361200 PROTEIN"/>
    <property type="match status" value="1"/>
</dbReference>
<evidence type="ECO:0000313" key="1">
    <source>
        <dbReference type="EMBL" id="TYK18366.1"/>
    </source>
</evidence>
<name>A0A5D3D499_CUCMM</name>
<comment type="caution">
    <text evidence="1">The sequence shown here is derived from an EMBL/GenBank/DDBJ whole genome shotgun (WGS) entry which is preliminary data.</text>
</comment>
<protein>
    <submittedName>
        <fullName evidence="1">Ty3-gypsy retrotransposon protein</fullName>
    </submittedName>
</protein>
<dbReference type="PANTHER" id="PTHR33437:SF2">
    <property type="entry name" value="OS06G0361200 PROTEIN"/>
    <property type="match status" value="1"/>
</dbReference>